<dbReference type="Proteomes" id="UP000238164">
    <property type="component" value="Chromosome 1"/>
</dbReference>
<evidence type="ECO:0000256" key="1">
    <source>
        <dbReference type="SAM" id="MobiDB-lite"/>
    </source>
</evidence>
<dbReference type="RefSeq" id="WP_105186597.1">
    <property type="nucleotide sequence ID" value="NZ_BAAAGO010000035.1"/>
</dbReference>
<gene>
    <name evidence="2" type="ORF">MPLG2_2959</name>
</gene>
<evidence type="ECO:0000313" key="3">
    <source>
        <dbReference type="Proteomes" id="UP000238164"/>
    </source>
</evidence>
<dbReference type="KEGG" id="mgg:MPLG2_2959"/>
<feature type="region of interest" description="Disordered" evidence="1">
    <location>
        <begin position="22"/>
        <end position="43"/>
    </location>
</feature>
<keyword evidence="3" id="KW-1185">Reference proteome</keyword>
<reference evidence="2 3" key="1">
    <citation type="submission" date="2018-02" db="EMBL/GenBank/DDBJ databases">
        <authorList>
            <person name="Cohen D.B."/>
            <person name="Kent A.D."/>
        </authorList>
    </citation>
    <scope>NUCLEOTIDE SEQUENCE [LARGE SCALE GENOMIC DNA]</scope>
    <source>
        <strain evidence="2">1</strain>
    </source>
</reference>
<dbReference type="AlphaFoldDB" id="A0A2N9JKQ4"/>
<organism evidence="2 3">
    <name type="scientific">Micropruina glycogenica</name>
    <dbReference type="NCBI Taxonomy" id="75385"/>
    <lineage>
        <taxon>Bacteria</taxon>
        <taxon>Bacillati</taxon>
        <taxon>Actinomycetota</taxon>
        <taxon>Actinomycetes</taxon>
        <taxon>Propionibacteriales</taxon>
        <taxon>Nocardioidaceae</taxon>
        <taxon>Micropruina</taxon>
    </lineage>
</organism>
<proteinExistence type="predicted"/>
<protein>
    <submittedName>
        <fullName evidence="2">Uncharacterized protein</fullName>
    </submittedName>
</protein>
<evidence type="ECO:0000313" key="2">
    <source>
        <dbReference type="EMBL" id="SPD87989.1"/>
    </source>
</evidence>
<accession>A0A2N9JKQ4</accession>
<dbReference type="EMBL" id="LT985188">
    <property type="protein sequence ID" value="SPD87989.1"/>
    <property type="molecule type" value="Genomic_DNA"/>
</dbReference>
<dbReference type="OrthoDB" id="3712289at2"/>
<sequence length="63" mass="6722">MAETRKFNPATNAVGEAIRAALGEDVRPVQPGDQPEPAVDRPAPATTITTVRTFTFGTTKKPQ</sequence>
<name>A0A2N9JKQ4_9ACTN</name>